<sequence>MNTRVSSRDQRDEPVAAAPQMCEDELICLSGLVKPGPRPFLQLIKTILNPNPGLRSACSLSQPGFSSSFNQIKSWTSKRETPSELPTAQSPKCGKYFSKAFELNRGTEGRHRGTNVHRSVLFSLHGKKRSF</sequence>
<dbReference type="AlphaFoldDB" id="A0A1V4JHZ7"/>
<keyword evidence="2" id="KW-1185">Reference proteome</keyword>
<organism evidence="1 2">
    <name type="scientific">Patagioenas fasciata monilis</name>
    <dbReference type="NCBI Taxonomy" id="372326"/>
    <lineage>
        <taxon>Eukaryota</taxon>
        <taxon>Metazoa</taxon>
        <taxon>Chordata</taxon>
        <taxon>Craniata</taxon>
        <taxon>Vertebrata</taxon>
        <taxon>Euteleostomi</taxon>
        <taxon>Archelosauria</taxon>
        <taxon>Archosauria</taxon>
        <taxon>Dinosauria</taxon>
        <taxon>Saurischia</taxon>
        <taxon>Theropoda</taxon>
        <taxon>Coelurosauria</taxon>
        <taxon>Aves</taxon>
        <taxon>Neognathae</taxon>
        <taxon>Neoaves</taxon>
        <taxon>Columbimorphae</taxon>
        <taxon>Columbiformes</taxon>
        <taxon>Columbidae</taxon>
        <taxon>Patagioenas</taxon>
    </lineage>
</organism>
<gene>
    <name evidence="1" type="ORF">AV530_020097</name>
</gene>
<proteinExistence type="predicted"/>
<name>A0A1V4JHZ7_PATFA</name>
<protein>
    <submittedName>
        <fullName evidence="1">Uncharacterized protein</fullName>
    </submittedName>
</protein>
<reference evidence="1 2" key="1">
    <citation type="submission" date="2016-02" db="EMBL/GenBank/DDBJ databases">
        <title>Band-tailed pigeon sequencing and assembly.</title>
        <authorList>
            <person name="Soares A.E."/>
            <person name="Novak B.J."/>
            <person name="Rice E.S."/>
            <person name="O'Connell B."/>
            <person name="Chang D."/>
            <person name="Weber S."/>
            <person name="Shapiro B."/>
        </authorList>
    </citation>
    <scope>NUCLEOTIDE SEQUENCE [LARGE SCALE GENOMIC DNA]</scope>
    <source>
        <strain evidence="1">BTP2013</strain>
        <tissue evidence="1">Blood</tissue>
    </source>
</reference>
<evidence type="ECO:0000313" key="2">
    <source>
        <dbReference type="Proteomes" id="UP000190648"/>
    </source>
</evidence>
<dbReference type="Proteomes" id="UP000190648">
    <property type="component" value="Unassembled WGS sequence"/>
</dbReference>
<evidence type="ECO:0000313" key="1">
    <source>
        <dbReference type="EMBL" id="OPJ71829.1"/>
    </source>
</evidence>
<dbReference type="EMBL" id="LSYS01007350">
    <property type="protein sequence ID" value="OPJ71829.1"/>
    <property type="molecule type" value="Genomic_DNA"/>
</dbReference>
<comment type="caution">
    <text evidence="1">The sequence shown here is derived from an EMBL/GenBank/DDBJ whole genome shotgun (WGS) entry which is preliminary data.</text>
</comment>
<accession>A0A1V4JHZ7</accession>